<evidence type="ECO:0000256" key="4">
    <source>
        <dbReference type="ARBA" id="ARBA00022692"/>
    </source>
</evidence>
<evidence type="ECO:0000256" key="13">
    <source>
        <dbReference type="SAM" id="MobiDB-lite"/>
    </source>
</evidence>
<keyword evidence="16" id="KW-1185">Reference proteome</keyword>
<reference evidence="17" key="2">
    <citation type="submission" date="2025-04" db="UniProtKB">
        <authorList>
            <consortium name="RefSeq"/>
        </authorList>
    </citation>
    <scope>IDENTIFICATION</scope>
    <source>
        <strain evidence="17">Aabys</strain>
    </source>
</reference>
<comment type="subcellular location">
    <subcellularLocation>
        <location evidence="1">Endoplasmic reticulum membrane</location>
    </subcellularLocation>
</comment>
<keyword evidence="4" id="KW-0812">Transmembrane</keyword>
<evidence type="ECO:0000256" key="2">
    <source>
        <dbReference type="ARBA" id="ARBA00012486"/>
    </source>
</evidence>
<dbReference type="eggNOG" id="KOG0894">
    <property type="taxonomic scope" value="Eukaryota"/>
</dbReference>
<keyword evidence="3" id="KW-0808">Transferase</keyword>
<keyword evidence="8" id="KW-0067">ATP-binding</keyword>
<name>A0A1I8MES9_MUSDO</name>
<feature type="domain" description="UBC core" evidence="14">
    <location>
        <begin position="1"/>
        <end position="151"/>
    </location>
</feature>
<sequence length="260" mass="28662">MALARLKQEYLHLKRDPVQYITAEPSPANILEWHYVIKGPEDSPYYGGYYHGTLLFPPQYPFKAPAIFMLTPSGRFKIRTRLCLSISDYHPETWDASWRVGTILMGLLSFMMESTPTIGSIETGLSEKQQLAKRSLAFNLKNKTFVELFPEICKEIKAKLQSEKDLKLKATNAEITEKGAGTNNTNLKSEENVKLETATSGESGKTNAANQTNVELRTEKELQLSTPSVASANNDDVANGANGKPNVAASGDVESSSTIV</sequence>
<dbReference type="Gene3D" id="3.10.110.10">
    <property type="entry name" value="Ubiquitin Conjugating Enzyme"/>
    <property type="match status" value="1"/>
</dbReference>
<dbReference type="EC" id="2.3.2.23" evidence="2"/>
<dbReference type="VEuPathDB" id="VectorBase:MDOA004162"/>
<protein>
    <recommendedName>
        <fullName evidence="12">Ubiquitin-conjugating enzyme E2 J2</fullName>
        <ecNumber evidence="2">2.3.2.23</ecNumber>
    </recommendedName>
</protein>
<keyword evidence="5" id="KW-0547">Nucleotide-binding</keyword>
<feature type="compositionally biased region" description="Polar residues" evidence="13">
    <location>
        <begin position="197"/>
        <end position="215"/>
    </location>
</feature>
<evidence type="ECO:0000256" key="7">
    <source>
        <dbReference type="ARBA" id="ARBA00022824"/>
    </source>
</evidence>
<evidence type="ECO:0000313" key="15">
    <source>
        <dbReference type="EnsemblMetazoa" id="MDOA004162-PA"/>
    </source>
</evidence>
<keyword evidence="10" id="KW-0472">Membrane</keyword>
<gene>
    <name evidence="15" type="primary">101892770</name>
    <name evidence="17" type="synonym">LOC101892770</name>
</gene>
<evidence type="ECO:0000256" key="6">
    <source>
        <dbReference type="ARBA" id="ARBA00022786"/>
    </source>
</evidence>
<keyword evidence="6" id="KW-0833">Ubl conjugation pathway</keyword>
<dbReference type="CDD" id="cd23799">
    <property type="entry name" value="UBCc_UBE2J"/>
    <property type="match status" value="1"/>
</dbReference>
<proteinExistence type="predicted"/>
<dbReference type="InterPro" id="IPR000608">
    <property type="entry name" value="UBC"/>
</dbReference>
<dbReference type="GO" id="GO:0005524">
    <property type="term" value="F:ATP binding"/>
    <property type="evidence" value="ECO:0007669"/>
    <property type="project" value="UniProtKB-KW"/>
</dbReference>
<dbReference type="EnsemblMetazoa" id="MDOA004162-RA">
    <property type="protein sequence ID" value="MDOA004162-PA"/>
    <property type="gene ID" value="MDOA004162"/>
</dbReference>
<comment type="function">
    <text evidence="11">Catalyzes the covalent attachment of ubiquitin to other proteins. Seems to function in the selective degradation of misfolded membrane proteins from the endoplasmic reticulum (ERAD). In cooperation with the GATOR2 complex, catalyzes 'Lys-6'-linked ubiquitination of NPRL2.</text>
</comment>
<evidence type="ECO:0000256" key="5">
    <source>
        <dbReference type="ARBA" id="ARBA00022741"/>
    </source>
</evidence>
<evidence type="ECO:0000256" key="1">
    <source>
        <dbReference type="ARBA" id="ARBA00004586"/>
    </source>
</evidence>
<evidence type="ECO:0000256" key="10">
    <source>
        <dbReference type="ARBA" id="ARBA00023136"/>
    </source>
</evidence>
<dbReference type="AlphaFoldDB" id="A0A1I8MES9"/>
<dbReference type="InterPro" id="IPR050113">
    <property type="entry name" value="Ub_conjugating_enzyme"/>
</dbReference>
<dbReference type="GO" id="GO:0061631">
    <property type="term" value="F:ubiquitin conjugating enzyme activity"/>
    <property type="evidence" value="ECO:0007669"/>
    <property type="project" value="UniProtKB-EC"/>
</dbReference>
<feature type="compositionally biased region" description="Low complexity" evidence="13">
    <location>
        <begin position="228"/>
        <end position="243"/>
    </location>
</feature>
<evidence type="ECO:0000256" key="12">
    <source>
        <dbReference type="ARBA" id="ARBA00073320"/>
    </source>
</evidence>
<evidence type="ECO:0000256" key="9">
    <source>
        <dbReference type="ARBA" id="ARBA00022989"/>
    </source>
</evidence>
<evidence type="ECO:0000256" key="8">
    <source>
        <dbReference type="ARBA" id="ARBA00022840"/>
    </source>
</evidence>
<dbReference type="Proteomes" id="UP001652621">
    <property type="component" value="Unplaced"/>
</dbReference>
<dbReference type="FunFam" id="3.10.110.10:FF:000023">
    <property type="entry name" value="Ubiquitin-conjugating enzyme E2 J2"/>
    <property type="match status" value="1"/>
</dbReference>
<dbReference type="InterPro" id="IPR016135">
    <property type="entry name" value="UBQ-conjugating_enzyme/RWD"/>
</dbReference>
<dbReference type="KEGG" id="mde:101892770"/>
<dbReference type="VEuPathDB" id="VectorBase:MDOMA2_013998"/>
<dbReference type="RefSeq" id="XP_005175937.1">
    <property type="nucleotide sequence ID" value="XM_005175880.3"/>
</dbReference>
<evidence type="ECO:0000256" key="11">
    <source>
        <dbReference type="ARBA" id="ARBA00054775"/>
    </source>
</evidence>
<feature type="region of interest" description="Disordered" evidence="13">
    <location>
        <begin position="179"/>
        <end position="260"/>
    </location>
</feature>
<keyword evidence="9" id="KW-1133">Transmembrane helix</keyword>
<organism evidence="15">
    <name type="scientific">Musca domestica</name>
    <name type="common">House fly</name>
    <dbReference type="NCBI Taxonomy" id="7370"/>
    <lineage>
        <taxon>Eukaryota</taxon>
        <taxon>Metazoa</taxon>
        <taxon>Ecdysozoa</taxon>
        <taxon>Arthropoda</taxon>
        <taxon>Hexapoda</taxon>
        <taxon>Insecta</taxon>
        <taxon>Pterygota</taxon>
        <taxon>Neoptera</taxon>
        <taxon>Endopterygota</taxon>
        <taxon>Diptera</taxon>
        <taxon>Brachycera</taxon>
        <taxon>Muscomorpha</taxon>
        <taxon>Muscoidea</taxon>
        <taxon>Muscidae</taxon>
        <taxon>Musca</taxon>
    </lineage>
</organism>
<dbReference type="Pfam" id="PF00179">
    <property type="entry name" value="UQ_con"/>
    <property type="match status" value="1"/>
</dbReference>
<dbReference type="STRING" id="7370.A0A1I8MES9"/>
<accession>A0A1I8MES9</accession>
<dbReference type="GeneID" id="101892770"/>
<evidence type="ECO:0000259" key="14">
    <source>
        <dbReference type="PROSITE" id="PS50127"/>
    </source>
</evidence>
<evidence type="ECO:0000313" key="17">
    <source>
        <dbReference type="RefSeq" id="XP_005175937.1"/>
    </source>
</evidence>
<keyword evidence="7" id="KW-0256">Endoplasmic reticulum</keyword>
<dbReference type="PROSITE" id="PS50127">
    <property type="entry name" value="UBC_2"/>
    <property type="match status" value="1"/>
</dbReference>
<evidence type="ECO:0000313" key="16">
    <source>
        <dbReference type="Proteomes" id="UP001652621"/>
    </source>
</evidence>
<dbReference type="OrthoDB" id="1158011at2759"/>
<dbReference type="SUPFAM" id="SSF54495">
    <property type="entry name" value="UBC-like"/>
    <property type="match status" value="1"/>
</dbReference>
<evidence type="ECO:0000256" key="3">
    <source>
        <dbReference type="ARBA" id="ARBA00022679"/>
    </source>
</evidence>
<dbReference type="SMART" id="SM00212">
    <property type="entry name" value="UBCc"/>
    <property type="match status" value="1"/>
</dbReference>
<dbReference type="GO" id="GO:0005789">
    <property type="term" value="C:endoplasmic reticulum membrane"/>
    <property type="evidence" value="ECO:0007669"/>
    <property type="project" value="UniProtKB-SubCell"/>
</dbReference>
<reference evidence="15" key="1">
    <citation type="submission" date="2020-05" db="UniProtKB">
        <authorList>
            <consortium name="EnsemblMetazoa"/>
        </authorList>
    </citation>
    <scope>IDENTIFICATION</scope>
    <source>
        <strain evidence="15">Aabys</strain>
    </source>
</reference>
<dbReference type="PANTHER" id="PTHR24067">
    <property type="entry name" value="UBIQUITIN-CONJUGATING ENZYME E2"/>
    <property type="match status" value="1"/>
</dbReference>